<dbReference type="Proteomes" id="UP000480266">
    <property type="component" value="Unassembled WGS sequence"/>
</dbReference>
<feature type="region of interest" description="Disordered" evidence="4">
    <location>
        <begin position="1"/>
        <end position="27"/>
    </location>
</feature>
<keyword evidence="3" id="KW-0479">Metal-binding</keyword>
<dbReference type="PANTHER" id="PTHR46696:SF1">
    <property type="entry name" value="CYTOCHROME P450 YJIB-RELATED"/>
    <property type="match status" value="1"/>
</dbReference>
<reference evidence="5" key="1">
    <citation type="submission" date="2020-02" db="EMBL/GenBank/DDBJ databases">
        <title>Draft genome sequence of Candidatus Afipia apatlaquensis IBT-C3, a potential strain for decolorization of textile dyes.</title>
        <authorList>
            <person name="Sanchez-Reyes A."/>
            <person name="Breton-Deval L."/>
            <person name="Mangelson H."/>
            <person name="Sanchez-Flores A."/>
        </authorList>
    </citation>
    <scope>NUCLEOTIDE SEQUENCE [LARGE SCALE GENOMIC DNA]</scope>
    <source>
        <strain evidence="5">IBT-C3</strain>
    </source>
</reference>
<dbReference type="InterPro" id="IPR001128">
    <property type="entry name" value="Cyt_P450"/>
</dbReference>
<keyword evidence="3" id="KW-0408">Iron</keyword>
<comment type="caution">
    <text evidence="5">The sequence shown here is derived from an EMBL/GenBank/DDBJ whole genome shotgun (WGS) entry which is preliminary data.</text>
</comment>
<evidence type="ECO:0000256" key="2">
    <source>
        <dbReference type="ARBA" id="ARBA00010617"/>
    </source>
</evidence>
<evidence type="ECO:0000313" key="5">
    <source>
        <dbReference type="EMBL" id="NGX97242.1"/>
    </source>
</evidence>
<dbReference type="EMBL" id="JAAMRR010000972">
    <property type="protein sequence ID" value="NGX97242.1"/>
    <property type="molecule type" value="Genomic_DNA"/>
</dbReference>
<dbReference type="GO" id="GO:0005506">
    <property type="term" value="F:iron ion binding"/>
    <property type="evidence" value="ECO:0007669"/>
    <property type="project" value="InterPro"/>
</dbReference>
<dbReference type="InterPro" id="IPR017972">
    <property type="entry name" value="Cyt_P450_CS"/>
</dbReference>
<evidence type="ECO:0000313" key="6">
    <source>
        <dbReference type="Proteomes" id="UP000480266"/>
    </source>
</evidence>
<sequence>MSTNVPDSTLEGPHRGPSATAASSRRQWRATDGGALTRLLQRISLARKMASYRFSSYIFCHLWLLKLVFTVLRRVRPISIFGKLVVLTKMSDVREVLGRFDDFTLGEVIEPGMPWGAFLMTVDWKEQHERERALLQSIVKPKADPLTIRNSVADECRERIATATNGRIDMVAEFAEPAVIRIAADYFGVAPLKNDKHRMARATRHLAGIIMVNPPVGSQPWIDSRDDMVVLTQQLLEQIEAVKSAIGASRQSELPDNFLTRLTLLLHVGGTPKWFDEDWIRRYLTGLVATGLATVVRGTSQTVDQLVARPDSLREAQRLAAALDDAEAHERRLTSRASEVERRSVAERVARSRTALMRYIYEALRFRPMLPLLVRDCPRETIIANGTRRVRIVPAGARVLAAPLAAMFDPDAFPQPLRFEPNRPLENYIHFGDGERHCFGRYVAEAALMEMVRALLRLPGLARAAGADGQIRYEGPAPCSFVLTFNRQTIGAQER</sequence>
<keyword evidence="3" id="KW-0503">Monooxygenase</keyword>
<comment type="cofactor">
    <cofactor evidence="1">
        <name>heme</name>
        <dbReference type="ChEBI" id="CHEBI:30413"/>
    </cofactor>
</comment>
<gene>
    <name evidence="5" type="ORF">G4V63_19140</name>
</gene>
<dbReference type="GO" id="GO:0016705">
    <property type="term" value="F:oxidoreductase activity, acting on paired donors, with incorporation or reduction of molecular oxygen"/>
    <property type="evidence" value="ECO:0007669"/>
    <property type="project" value="InterPro"/>
</dbReference>
<keyword evidence="6" id="KW-1185">Reference proteome</keyword>
<evidence type="ECO:0000256" key="3">
    <source>
        <dbReference type="RuleBase" id="RU000461"/>
    </source>
</evidence>
<accession>A0A7C9RHU0</accession>
<proteinExistence type="inferred from homology"/>
<dbReference type="PANTHER" id="PTHR46696">
    <property type="entry name" value="P450, PUTATIVE (EUROFUNG)-RELATED"/>
    <property type="match status" value="1"/>
</dbReference>
<name>A0A7C9RHU0_9BRAD</name>
<dbReference type="InterPro" id="IPR036396">
    <property type="entry name" value="Cyt_P450_sf"/>
</dbReference>
<dbReference type="Pfam" id="PF00067">
    <property type="entry name" value="p450"/>
    <property type="match status" value="1"/>
</dbReference>
<keyword evidence="3" id="KW-0349">Heme</keyword>
<keyword evidence="3" id="KW-0560">Oxidoreductase</keyword>
<dbReference type="AlphaFoldDB" id="A0A7C9RHU0"/>
<comment type="similarity">
    <text evidence="2 3">Belongs to the cytochrome P450 family.</text>
</comment>
<organism evidence="5 6">
    <name type="scientific">Candidatus Afipia apatlaquensis</name>
    <dbReference type="NCBI Taxonomy" id="2712852"/>
    <lineage>
        <taxon>Bacteria</taxon>
        <taxon>Pseudomonadati</taxon>
        <taxon>Pseudomonadota</taxon>
        <taxon>Alphaproteobacteria</taxon>
        <taxon>Hyphomicrobiales</taxon>
        <taxon>Nitrobacteraceae</taxon>
        <taxon>Afipia</taxon>
    </lineage>
</organism>
<dbReference type="PROSITE" id="PS00086">
    <property type="entry name" value="CYTOCHROME_P450"/>
    <property type="match status" value="1"/>
</dbReference>
<dbReference type="Gene3D" id="1.10.630.10">
    <property type="entry name" value="Cytochrome P450"/>
    <property type="match status" value="1"/>
</dbReference>
<evidence type="ECO:0000256" key="1">
    <source>
        <dbReference type="ARBA" id="ARBA00001971"/>
    </source>
</evidence>
<protein>
    <submittedName>
        <fullName evidence="5">Cytochrome P450</fullName>
    </submittedName>
</protein>
<dbReference type="GO" id="GO:0004497">
    <property type="term" value="F:monooxygenase activity"/>
    <property type="evidence" value="ECO:0007669"/>
    <property type="project" value="UniProtKB-KW"/>
</dbReference>
<evidence type="ECO:0000256" key="4">
    <source>
        <dbReference type="SAM" id="MobiDB-lite"/>
    </source>
</evidence>
<dbReference type="GO" id="GO:0020037">
    <property type="term" value="F:heme binding"/>
    <property type="evidence" value="ECO:0007669"/>
    <property type="project" value="InterPro"/>
</dbReference>
<dbReference type="SUPFAM" id="SSF48264">
    <property type="entry name" value="Cytochrome P450"/>
    <property type="match status" value="1"/>
</dbReference>